<protein>
    <submittedName>
        <fullName evidence="1">3980_t:CDS:1</fullName>
    </submittedName>
</protein>
<dbReference type="Gene3D" id="3.90.175.10">
    <property type="entry name" value="Diphtheria Toxin, domain 1"/>
    <property type="match status" value="1"/>
</dbReference>
<comment type="caution">
    <text evidence="1">The sequence shown here is derived from an EMBL/GenBank/DDBJ whole genome shotgun (WGS) entry which is preliminary data.</text>
</comment>
<dbReference type="OrthoDB" id="428577at2759"/>
<proteinExistence type="predicted"/>
<dbReference type="EMBL" id="CAJVPK010000780">
    <property type="protein sequence ID" value="CAG8548658.1"/>
    <property type="molecule type" value="Genomic_DNA"/>
</dbReference>
<sequence>MTNFNDINLLNAAFTAAFRKEGTIFISEKEFQEKQARHDGSIYNQIDLNSFQQSNLVSGIVDGEDISRLYVKTLTGKTVTLEFEENPKYHCDFTNIGDKGETFMRGGIQYQKPYGWRRFAIKVTGKYDNGDDTWLGIDNNSWPVSYHGTAKNNTNSIAEDGYLLSKGKRFAFGHGIYSTPNIKIAEMYAAEFPFEGQIYMAVIQNRVNPVNLHRVSTEVGEYWISRRSKDVRPYGICIKKKG</sequence>
<dbReference type="Proteomes" id="UP000789706">
    <property type="component" value="Unassembled WGS sequence"/>
</dbReference>
<dbReference type="SUPFAM" id="SSF56399">
    <property type="entry name" value="ADP-ribosylation"/>
    <property type="match status" value="1"/>
</dbReference>
<accession>A0A9N9FQ47</accession>
<reference evidence="1" key="1">
    <citation type="submission" date="2021-06" db="EMBL/GenBank/DDBJ databases">
        <authorList>
            <person name="Kallberg Y."/>
            <person name="Tangrot J."/>
            <person name="Rosling A."/>
        </authorList>
    </citation>
    <scope>NUCLEOTIDE SEQUENCE</scope>
    <source>
        <strain evidence="1">AZ414A</strain>
    </source>
</reference>
<gene>
    <name evidence="1" type="ORF">DEBURN_LOCUS6988</name>
</gene>
<dbReference type="PANTHER" id="PTHR36649:SF28">
    <property type="entry name" value="UBIQUITIN-LIKE DOMAIN-CONTAINING PROTEIN"/>
    <property type="match status" value="1"/>
</dbReference>
<keyword evidence="2" id="KW-1185">Reference proteome</keyword>
<dbReference type="AlphaFoldDB" id="A0A9N9FQ47"/>
<evidence type="ECO:0000313" key="2">
    <source>
        <dbReference type="Proteomes" id="UP000789706"/>
    </source>
</evidence>
<dbReference type="PANTHER" id="PTHR36649">
    <property type="entry name" value="UBIQUITIN-LIKE DOMAIN-CONTAINING PROTEIN"/>
    <property type="match status" value="1"/>
</dbReference>
<evidence type="ECO:0000313" key="1">
    <source>
        <dbReference type="EMBL" id="CAG8548658.1"/>
    </source>
</evidence>
<organism evidence="1 2">
    <name type="scientific">Diversispora eburnea</name>
    <dbReference type="NCBI Taxonomy" id="1213867"/>
    <lineage>
        <taxon>Eukaryota</taxon>
        <taxon>Fungi</taxon>
        <taxon>Fungi incertae sedis</taxon>
        <taxon>Mucoromycota</taxon>
        <taxon>Glomeromycotina</taxon>
        <taxon>Glomeromycetes</taxon>
        <taxon>Diversisporales</taxon>
        <taxon>Diversisporaceae</taxon>
        <taxon>Diversispora</taxon>
    </lineage>
</organism>
<name>A0A9N9FQ47_9GLOM</name>